<protein>
    <submittedName>
        <fullName evidence="6">Bifunctional 4-hydroxy-2-oxoglutarate aldolase/2-dehydro-3-deoxy-phosphogluconate aldolase</fullName>
        <ecNumber evidence="6">4.1.2.14</ecNumber>
        <ecNumber evidence="6">4.1.3.16</ecNumber>
    </submittedName>
</protein>
<accession>A0A3L7AS21</accession>
<dbReference type="EC" id="4.1.2.14" evidence="6"/>
<dbReference type="CDD" id="cd00452">
    <property type="entry name" value="KDPG_aldolase"/>
    <property type="match status" value="1"/>
</dbReference>
<dbReference type="InterPro" id="IPR013785">
    <property type="entry name" value="Aldolase_TIM"/>
</dbReference>
<keyword evidence="7" id="KW-1185">Reference proteome</keyword>
<dbReference type="PROSITE" id="PS00160">
    <property type="entry name" value="ALDOLASE_KDPG_KHG_2"/>
    <property type="match status" value="1"/>
</dbReference>
<comment type="caution">
    <text evidence="6">The sequence shown here is derived from an EMBL/GenBank/DDBJ whole genome shotgun (WGS) entry which is preliminary data.</text>
</comment>
<dbReference type="RefSeq" id="WP_121688344.1">
    <property type="nucleotide sequence ID" value="NZ_RCUY01000005.1"/>
</dbReference>
<comment type="pathway">
    <text evidence="1">Carbohydrate acid metabolism.</text>
</comment>
<keyword evidence="4 6" id="KW-0456">Lyase</keyword>
<dbReference type="SUPFAM" id="SSF51569">
    <property type="entry name" value="Aldolase"/>
    <property type="match status" value="1"/>
</dbReference>
<dbReference type="AlphaFoldDB" id="A0A3L7AS21"/>
<evidence type="ECO:0000313" key="7">
    <source>
        <dbReference type="Proteomes" id="UP000269438"/>
    </source>
</evidence>
<evidence type="ECO:0000256" key="5">
    <source>
        <dbReference type="ARBA" id="ARBA00023277"/>
    </source>
</evidence>
<proteinExistence type="inferred from homology"/>
<evidence type="ECO:0000256" key="3">
    <source>
        <dbReference type="ARBA" id="ARBA00011233"/>
    </source>
</evidence>
<gene>
    <name evidence="6" type="primary">eda</name>
    <name evidence="6" type="ORF">D9V34_08290</name>
</gene>
<dbReference type="EMBL" id="RCUY01000005">
    <property type="protein sequence ID" value="RLP83217.1"/>
    <property type="molecule type" value="Genomic_DNA"/>
</dbReference>
<name>A0A3L7AS21_9MICO</name>
<evidence type="ECO:0000256" key="2">
    <source>
        <dbReference type="ARBA" id="ARBA00006906"/>
    </source>
</evidence>
<dbReference type="PANTHER" id="PTHR30246:SF1">
    <property type="entry name" value="2-DEHYDRO-3-DEOXY-6-PHOSPHOGALACTONATE ALDOLASE-RELATED"/>
    <property type="match status" value="1"/>
</dbReference>
<sequence length="241" mass="24949">MSTREADAGAAASAQISAESPADPFALLSEFGIVPVVEIPEARFAVPLARALAEAGLTTIEVTMRTPDALESIRQIATELPEFYVGVGTLFTPANVIDAQAAGARFGVSPGYTPLLGRTAREAGLPLIPGAATASEIMAAVEDGFDTVKFFPAELNGGAQALSALLAPLAASGLRHVMPTGGVTPDNLGDYLRIPRVIAAGGTWIAPRALIQAGEFDTIRDNAARALTQARALLRDKDTTK</sequence>
<keyword evidence="5" id="KW-0119">Carbohydrate metabolism</keyword>
<organism evidence="6 7">
    <name type="scientific">Mycetocola lacteus</name>
    <dbReference type="NCBI Taxonomy" id="76637"/>
    <lineage>
        <taxon>Bacteria</taxon>
        <taxon>Bacillati</taxon>
        <taxon>Actinomycetota</taxon>
        <taxon>Actinomycetes</taxon>
        <taxon>Micrococcales</taxon>
        <taxon>Microbacteriaceae</taxon>
        <taxon>Mycetocola</taxon>
    </lineage>
</organism>
<reference evidence="6 7" key="1">
    <citation type="submission" date="2018-10" db="EMBL/GenBank/DDBJ databases">
        <authorList>
            <person name="Li J."/>
        </authorList>
    </citation>
    <scope>NUCLEOTIDE SEQUENCE [LARGE SCALE GENOMIC DNA]</scope>
    <source>
        <strain evidence="6 7">JCM 11654</strain>
    </source>
</reference>
<comment type="subunit">
    <text evidence="3">Homotrimer.</text>
</comment>
<evidence type="ECO:0000313" key="6">
    <source>
        <dbReference type="EMBL" id="RLP83217.1"/>
    </source>
</evidence>
<evidence type="ECO:0000256" key="4">
    <source>
        <dbReference type="ARBA" id="ARBA00023239"/>
    </source>
</evidence>
<evidence type="ECO:0000256" key="1">
    <source>
        <dbReference type="ARBA" id="ARBA00004761"/>
    </source>
</evidence>
<dbReference type="NCBIfam" id="TIGR01182">
    <property type="entry name" value="eda"/>
    <property type="match status" value="1"/>
</dbReference>
<dbReference type="EC" id="4.1.3.16" evidence="6"/>
<dbReference type="OrthoDB" id="9805177at2"/>
<dbReference type="GO" id="GO:0008675">
    <property type="term" value="F:2-dehydro-3-deoxy-phosphogluconate aldolase activity"/>
    <property type="evidence" value="ECO:0007669"/>
    <property type="project" value="UniProtKB-EC"/>
</dbReference>
<dbReference type="InterPro" id="IPR031338">
    <property type="entry name" value="KDPG/KHG_AS_2"/>
</dbReference>
<dbReference type="PANTHER" id="PTHR30246">
    <property type="entry name" value="2-KETO-3-DEOXY-6-PHOSPHOGLUCONATE ALDOLASE"/>
    <property type="match status" value="1"/>
</dbReference>
<dbReference type="Pfam" id="PF01081">
    <property type="entry name" value="Aldolase"/>
    <property type="match status" value="1"/>
</dbReference>
<dbReference type="Proteomes" id="UP000269438">
    <property type="component" value="Unassembled WGS sequence"/>
</dbReference>
<dbReference type="InterPro" id="IPR000887">
    <property type="entry name" value="Aldlse_KDPG_KHG"/>
</dbReference>
<dbReference type="Gene3D" id="3.20.20.70">
    <property type="entry name" value="Aldolase class I"/>
    <property type="match status" value="1"/>
</dbReference>
<comment type="similarity">
    <text evidence="2">Belongs to the KHG/KDPG aldolase family.</text>
</comment>
<dbReference type="GO" id="GO:0008700">
    <property type="term" value="F:(R,S)-4-hydroxy-2-oxoglutarate aldolase activity"/>
    <property type="evidence" value="ECO:0007669"/>
    <property type="project" value="UniProtKB-EC"/>
</dbReference>